<name>A0A2I1GV66_9GLOM</name>
<evidence type="ECO:0000256" key="1">
    <source>
        <dbReference type="SAM" id="MobiDB-lite"/>
    </source>
</evidence>
<dbReference type="Proteomes" id="UP000234323">
    <property type="component" value="Unassembled WGS sequence"/>
</dbReference>
<feature type="compositionally biased region" description="Polar residues" evidence="1">
    <location>
        <begin position="72"/>
        <end position="96"/>
    </location>
</feature>
<dbReference type="VEuPathDB" id="FungiDB:RhiirFUN_000968"/>
<dbReference type="AlphaFoldDB" id="A0A2I1GV66"/>
<comment type="caution">
    <text evidence="2">The sequence shown here is derived from an EMBL/GenBank/DDBJ whole genome shotgun (WGS) entry which is preliminary data.</text>
</comment>
<dbReference type="VEuPathDB" id="FungiDB:RhiirA1_457395"/>
<evidence type="ECO:0000313" key="3">
    <source>
        <dbReference type="Proteomes" id="UP000234323"/>
    </source>
</evidence>
<dbReference type="EMBL" id="LLXI01000887">
    <property type="protein sequence ID" value="PKY50539.1"/>
    <property type="molecule type" value="Genomic_DNA"/>
</dbReference>
<gene>
    <name evidence="2" type="ORF">RhiirA4_467067</name>
</gene>
<protein>
    <submittedName>
        <fullName evidence="2">Uncharacterized protein</fullName>
    </submittedName>
</protein>
<reference evidence="2 3" key="1">
    <citation type="submission" date="2015-10" db="EMBL/GenBank/DDBJ databases">
        <title>Genome analyses suggest a sexual origin of heterokaryosis in a supposedly ancient asexual fungus.</title>
        <authorList>
            <person name="Ropars J."/>
            <person name="Sedzielewska K."/>
            <person name="Noel J."/>
            <person name="Charron P."/>
            <person name="Farinelli L."/>
            <person name="Marton T."/>
            <person name="Kruger M."/>
            <person name="Pelin A."/>
            <person name="Brachmann A."/>
            <person name="Corradi N."/>
        </authorList>
    </citation>
    <scope>NUCLEOTIDE SEQUENCE [LARGE SCALE GENOMIC DNA]</scope>
    <source>
        <strain evidence="2 3">A4</strain>
    </source>
</reference>
<dbReference type="VEuPathDB" id="FungiDB:FUN_010506"/>
<accession>A0A2I1GV66</accession>
<organism evidence="2 3">
    <name type="scientific">Rhizophagus irregularis</name>
    <dbReference type="NCBI Taxonomy" id="588596"/>
    <lineage>
        <taxon>Eukaryota</taxon>
        <taxon>Fungi</taxon>
        <taxon>Fungi incertae sedis</taxon>
        <taxon>Mucoromycota</taxon>
        <taxon>Glomeromycotina</taxon>
        <taxon>Glomeromycetes</taxon>
        <taxon>Glomerales</taxon>
        <taxon>Glomeraceae</taxon>
        <taxon>Rhizophagus</taxon>
    </lineage>
</organism>
<sequence>MDLHKVLVKEQQTIDVFIQNLSKTIPRGKIAIPEKNEREIDMENCESKWCDDASQYGVGRLEHLLFDKLRSNSKSPNDSQMTKKISVQTSKPISNMDNAFRERKGEKLGSLQSDNGIQTSEAPSKNKEDFVWCNIDRHHKHQNNIISDMTDIQLGQSTDFATRCEWKFVKDQGNLGSQQLCRDERVTPSSTVETRSSNKNAYNFHERTRNDRVMPELLNDDGIQREKDLPTLLNILKNEHQFHDETNKGILYNNEFNIIAKTYNVIDAYPIFAYDNSIFWLKDLNDVIYIWYRTDETLIYGGHNIREALINFLFHPENLCYINEDDHSLISRKEAEEIGIRCYREGKETAVVSEESLKLLEKEKEGSKKGGGKKKSFIMFALFSFSLLTNSFN</sequence>
<proteinExistence type="predicted"/>
<feature type="region of interest" description="Disordered" evidence="1">
    <location>
        <begin position="71"/>
        <end position="96"/>
    </location>
</feature>
<evidence type="ECO:0000313" key="2">
    <source>
        <dbReference type="EMBL" id="PKY50539.1"/>
    </source>
</evidence>
<keyword evidence="3" id="KW-1185">Reference proteome</keyword>
<dbReference type="OrthoDB" id="2341755at2759"/>